<evidence type="ECO:0000313" key="1">
    <source>
        <dbReference type="EMBL" id="GAI79742.1"/>
    </source>
</evidence>
<organism evidence="1">
    <name type="scientific">marine sediment metagenome</name>
    <dbReference type="NCBI Taxonomy" id="412755"/>
    <lineage>
        <taxon>unclassified sequences</taxon>
        <taxon>metagenomes</taxon>
        <taxon>ecological metagenomes</taxon>
    </lineage>
</organism>
<reference evidence="1" key="1">
    <citation type="journal article" date="2014" name="Front. Microbiol.">
        <title>High frequency of phylogenetically diverse reductive dehalogenase-homologous genes in deep subseafloor sedimentary metagenomes.</title>
        <authorList>
            <person name="Kawai M."/>
            <person name="Futagami T."/>
            <person name="Toyoda A."/>
            <person name="Takaki Y."/>
            <person name="Nishi S."/>
            <person name="Hori S."/>
            <person name="Arai W."/>
            <person name="Tsubouchi T."/>
            <person name="Morono Y."/>
            <person name="Uchiyama I."/>
            <person name="Ito T."/>
            <person name="Fujiyama A."/>
            <person name="Inagaki F."/>
            <person name="Takami H."/>
        </authorList>
    </citation>
    <scope>NUCLEOTIDE SEQUENCE</scope>
    <source>
        <strain evidence="1">Expedition CK06-06</strain>
    </source>
</reference>
<dbReference type="AlphaFoldDB" id="X1RG84"/>
<dbReference type="EMBL" id="BARW01006714">
    <property type="protein sequence ID" value="GAI79742.1"/>
    <property type="molecule type" value="Genomic_DNA"/>
</dbReference>
<accession>X1RG84</accession>
<protein>
    <submittedName>
        <fullName evidence="1">Uncharacterized protein</fullName>
    </submittedName>
</protein>
<comment type="caution">
    <text evidence="1">The sequence shown here is derived from an EMBL/GenBank/DDBJ whole genome shotgun (WGS) entry which is preliminary data.</text>
</comment>
<proteinExistence type="predicted"/>
<sequence length="247" mass="26705">MPGALQWGWCPETKKWVRLRVDDDGSIHVVGYVDELDDIGDVNVPVLVDGDFLEWDSTTSKWIKIAHKDATTGVHGVGADYVAIADASQYTAVNRAGDTGLGTIFRRGVDNSALTIMGGGGRSALLSLYGQDHATYPSYLQIKVSNAAKTAPLTPIWISGVTDTPEIYPHSDNHINLGTAAKRWKEIFGVTITEGDHGFMDKECAICHNPLKVGDPIVYQALANHLSLFPSLGFIPENLDFIASKPG</sequence>
<gene>
    <name evidence="1" type="ORF">S12H4_14095</name>
</gene>
<name>X1RG84_9ZZZZ</name>